<gene>
    <name evidence="1" type="ORF">M768_03750</name>
</gene>
<proteinExistence type="predicted"/>
<dbReference type="AlphaFoldDB" id="A0A0M0FD08"/>
<evidence type="ECO:0000313" key="2">
    <source>
        <dbReference type="Proteomes" id="UP000037387"/>
    </source>
</evidence>
<evidence type="ECO:0000313" key="1">
    <source>
        <dbReference type="EMBL" id="KON75066.1"/>
    </source>
</evidence>
<organism evidence="1 2">
    <name type="scientific">Cellulosimicrobium cellulans F16</name>
    <dbReference type="NCBI Taxonomy" id="1350482"/>
    <lineage>
        <taxon>Bacteria</taxon>
        <taxon>Bacillati</taxon>
        <taxon>Actinomycetota</taxon>
        <taxon>Actinomycetes</taxon>
        <taxon>Micrococcales</taxon>
        <taxon>Promicromonosporaceae</taxon>
        <taxon>Cellulosimicrobium</taxon>
    </lineage>
</organism>
<keyword evidence="2" id="KW-1185">Reference proteome</keyword>
<name>A0A0M0FD08_CELCE</name>
<dbReference type="EMBL" id="ATNL01000006">
    <property type="protein sequence ID" value="KON75066.1"/>
    <property type="molecule type" value="Genomic_DNA"/>
</dbReference>
<reference evidence="1 2" key="1">
    <citation type="journal article" date="2015" name="Sci. Rep.">
        <title>Functional and structural properties of a novel cellulosome-like multienzyme complex: efficient glycoside hydrolysis of water-insoluble 7-xylosyl-10-deacetylpaclitaxel.</title>
        <authorList>
            <person name="Dou T.Y."/>
            <person name="Luan H.W."/>
            <person name="Ge G.B."/>
            <person name="Dong M.M."/>
            <person name="Zou H.F."/>
            <person name="He Y.Q."/>
            <person name="Cui P."/>
            <person name="Wang J.Y."/>
            <person name="Hao D.C."/>
            <person name="Yang S.L."/>
            <person name="Yang L."/>
        </authorList>
    </citation>
    <scope>NUCLEOTIDE SEQUENCE [LARGE SCALE GENOMIC DNA]</scope>
    <source>
        <strain evidence="1 2">F16</strain>
    </source>
</reference>
<dbReference type="Proteomes" id="UP000037387">
    <property type="component" value="Unassembled WGS sequence"/>
</dbReference>
<comment type="caution">
    <text evidence="1">The sequence shown here is derived from an EMBL/GenBank/DDBJ whole genome shotgun (WGS) entry which is preliminary data.</text>
</comment>
<protein>
    <submittedName>
        <fullName evidence="1">Uncharacterized protein</fullName>
    </submittedName>
</protein>
<accession>A0A0M0FD08</accession>
<dbReference type="PATRIC" id="fig|1350482.3.peg.735"/>
<sequence length="74" mass="8260">MDIAIYEASVEALEMAGLSRVADVTLESMDERLRLRDPNDYVSLVVQSAESDSLRVQIFVDDEEFVGRVIVLLG</sequence>